<feature type="region of interest" description="Disordered" evidence="1">
    <location>
        <begin position="1110"/>
        <end position="1139"/>
    </location>
</feature>
<dbReference type="EMBL" id="JARGDH010000004">
    <property type="protein sequence ID" value="KAL0271031.1"/>
    <property type="molecule type" value="Genomic_DNA"/>
</dbReference>
<dbReference type="PANTHER" id="PTHR22948">
    <property type="entry name" value="TUDOR DOMAIN CONTAINING PROTEIN"/>
    <property type="match status" value="1"/>
</dbReference>
<dbReference type="Pfam" id="PF00567">
    <property type="entry name" value="TUDOR"/>
    <property type="match status" value="5"/>
</dbReference>
<organism evidence="3">
    <name type="scientific">Menopon gallinae</name>
    <name type="common">poultry shaft louse</name>
    <dbReference type="NCBI Taxonomy" id="328185"/>
    <lineage>
        <taxon>Eukaryota</taxon>
        <taxon>Metazoa</taxon>
        <taxon>Ecdysozoa</taxon>
        <taxon>Arthropoda</taxon>
        <taxon>Hexapoda</taxon>
        <taxon>Insecta</taxon>
        <taxon>Pterygota</taxon>
        <taxon>Neoptera</taxon>
        <taxon>Paraneoptera</taxon>
        <taxon>Psocodea</taxon>
        <taxon>Troctomorpha</taxon>
        <taxon>Phthiraptera</taxon>
        <taxon>Amblycera</taxon>
        <taxon>Menoponidae</taxon>
        <taxon>Menopon</taxon>
    </lineage>
</organism>
<name>A0AAW2HNJ5_9NEOP</name>
<feature type="domain" description="Tudor" evidence="2">
    <location>
        <begin position="338"/>
        <end position="396"/>
    </location>
</feature>
<dbReference type="InterPro" id="IPR035437">
    <property type="entry name" value="SNase_OB-fold_sf"/>
</dbReference>
<dbReference type="FunFam" id="2.30.30.140:FF:000018">
    <property type="entry name" value="Serine/threonine-protein kinase 31"/>
    <property type="match status" value="1"/>
</dbReference>
<gene>
    <name evidence="3" type="ORF">PYX00_008272</name>
</gene>
<proteinExistence type="predicted"/>
<feature type="domain" description="Tudor" evidence="2">
    <location>
        <begin position="691"/>
        <end position="749"/>
    </location>
</feature>
<dbReference type="EMBL" id="JARGDH010000004">
    <property type="protein sequence ID" value="KAL0271030.1"/>
    <property type="molecule type" value="Genomic_DNA"/>
</dbReference>
<dbReference type="SUPFAM" id="SSF63748">
    <property type="entry name" value="Tudor/PWWP/MBT"/>
    <property type="match status" value="5"/>
</dbReference>
<protein>
    <recommendedName>
        <fullName evidence="2">Tudor domain-containing protein</fullName>
    </recommendedName>
</protein>
<dbReference type="Gene3D" id="2.40.50.90">
    <property type="match status" value="4"/>
</dbReference>
<sequence length="1139" mass="127847">MDKTFLELEVQALKCSLPNLSPNGRDSWPEPDPEIDKIFEHEKYSCKFLNSANGVREVELTILENGKSVRDELISAGFAVPVDPVKQPEKDITDSITDKSPPIDFTLMKGEILNVYVTHIVDPSEFFVQMEFNVWEAVEKELKEYVESKDPTPLLKNSVNELCLVKVGEEWFRARIIEKTDSGANIQLIDYGKKLDVTNDQIKHIPDNLAGYPPQAVQCSIDCDSEVPSNVADEFKKCEKNYYIGFVQDISKNRLRLTLYNPDGSKLECLRSVNDAPIEVCPVGNLPLFHKETTVMVSYIASPNEVYIHRKADSSAVEELHTLLTEFYNTGGEDFQQDESNYKICAAKSTADNCWYRARVLSLSGQSVTVFYIDYGNVETVPVENVKNLDRTLYEQHAFAKKVSLNIDCDEDCVGEMTEKLCGLLENKEVVGFFAKVDDITYAELVLDGTSVSDTLNAKKINNDLFKPMVKPEEDNAIRVYISHVTSPNEFWVNEERICQELITFQEKIQNICAEGSPKKDVRVGDIVGGIFTDQLWYRMKVLGIEDKIVDVQFIDYGNSLKIDTSENVMIELPQDVVDVPVFAGYCSLKGRWKSEAAARFEEIITNHQDLFTLVELDNKNPRCVDLLQNGSSVTQQLISEGLEDEDGDKFVYISHINSPSDFYIRTGSNKELFDKVTSAMLEGDKFPDAKGEVGQIYCAKFPKDDSHRRARVVKIDADSITVNFIDHGMSCTVENVKELPEDLGKMPALARNCGLVYGNCIDTWSDAACDKFKEYLNQRLTLETVAEGYARSLVKLFTEDGKELTTILSDLCEEDGRTYVYVSHANSPNDFYIQNVVDENFGIITGRLVDGDALEDLKEKKVGAYCAAKDPQNDIWSRAEIKKIIGDQCELFFPDFGSTALSAELKELPEDVRFLPPAAKWCSLNLPIANVPECLKEEFANMTGGGDSIFRSRVIRPGDCTIVSLISDGKKLEEVLLLSENLIFDGENQQPRIDAGECEDSAFEDSDLKENYTDEEKTVIFSISREGFRSDDEKGLEKSSDALKYIGRNECQDSFEDTSMKESESDTNLNVTNSTNDSNSDDKVDQEECRTKLGKTLLEDKIVPGSIAMGVVPDTDDTRELSTVTAESEKPFAQNHSG</sequence>
<dbReference type="InterPro" id="IPR002999">
    <property type="entry name" value="Tudor"/>
</dbReference>
<dbReference type="GO" id="GO:0005737">
    <property type="term" value="C:cytoplasm"/>
    <property type="evidence" value="ECO:0007669"/>
    <property type="project" value="UniProtKB-ARBA"/>
</dbReference>
<comment type="caution">
    <text evidence="3">The sequence shown here is derived from an EMBL/GenBank/DDBJ whole genome shotgun (WGS) entry which is preliminary data.</text>
</comment>
<dbReference type="PROSITE" id="PS50304">
    <property type="entry name" value="TUDOR"/>
    <property type="match status" value="5"/>
</dbReference>
<evidence type="ECO:0000259" key="2">
    <source>
        <dbReference type="PROSITE" id="PS50304"/>
    </source>
</evidence>
<dbReference type="CDD" id="cd20379">
    <property type="entry name" value="Tudor_dTUD-like"/>
    <property type="match status" value="1"/>
</dbReference>
<dbReference type="InterPro" id="IPR050621">
    <property type="entry name" value="Tudor_domain_containing"/>
</dbReference>
<dbReference type="PANTHER" id="PTHR22948:SF76">
    <property type="entry name" value="FI20010P1-RELATED"/>
    <property type="match status" value="1"/>
</dbReference>
<accession>A0AAW2HNJ5</accession>
<feature type="region of interest" description="Disordered" evidence="1">
    <location>
        <begin position="1055"/>
        <end position="1089"/>
    </location>
</feature>
<feature type="domain" description="Tudor" evidence="2">
    <location>
        <begin position="860"/>
        <end position="918"/>
    </location>
</feature>
<dbReference type="SMART" id="SM00333">
    <property type="entry name" value="TUDOR"/>
    <property type="match status" value="5"/>
</dbReference>
<evidence type="ECO:0000256" key="1">
    <source>
        <dbReference type="SAM" id="MobiDB-lite"/>
    </source>
</evidence>
<dbReference type="AlphaFoldDB" id="A0AAW2HNJ5"/>
<dbReference type="Gene3D" id="2.30.30.140">
    <property type="match status" value="5"/>
</dbReference>
<feature type="domain" description="Tudor" evidence="2">
    <location>
        <begin position="156"/>
        <end position="212"/>
    </location>
</feature>
<feature type="compositionally biased region" description="Low complexity" evidence="1">
    <location>
        <begin position="1067"/>
        <end position="1079"/>
    </location>
</feature>
<feature type="domain" description="Tudor" evidence="2">
    <location>
        <begin position="521"/>
        <end position="580"/>
    </location>
</feature>
<reference evidence="3" key="1">
    <citation type="journal article" date="2024" name="Gigascience">
        <title>Chromosome-level genome of the poultry shaft louse Menopon gallinae provides insight into the host-switching and adaptive evolution of parasitic lice.</title>
        <authorList>
            <person name="Xu Y."/>
            <person name="Ma L."/>
            <person name="Liu S."/>
            <person name="Liang Y."/>
            <person name="Liu Q."/>
            <person name="He Z."/>
            <person name="Tian L."/>
            <person name="Duan Y."/>
            <person name="Cai W."/>
            <person name="Li H."/>
            <person name="Song F."/>
        </authorList>
    </citation>
    <scope>NUCLEOTIDE SEQUENCE</scope>
    <source>
        <strain evidence="3">Cailab_2023a</strain>
    </source>
</reference>
<evidence type="ECO:0000313" key="3">
    <source>
        <dbReference type="EMBL" id="KAL0271031.1"/>
    </source>
</evidence>